<sequence length="257" mass="29769">MDHTDGLFITPSFVLQILNLTSFQPKDFYKKLVVLYTKIDLYKGVNEKIKELHEIVNEIKNQKEPNPAALFKEEANLKKFKRMIVLRKVIISQYLKSLGINENELKANIIKENMEEGSSSTWSTTTFITSTDAQSSNSGSSSAFGESSLAWIQSPSQRNKTSSSDPNEESLKPLTEKLNYLKKNTKNYLPNVLLAYEKLYEHYGLAYEDHKKKQSPETLDEEEVEDIKYLADLVEGLPKYEKEKFDSFMLDWFQKFY</sequence>
<dbReference type="EMBL" id="CAJEWN010002269">
    <property type="protein sequence ID" value="CAD2202861.1"/>
    <property type="molecule type" value="Genomic_DNA"/>
</dbReference>
<evidence type="ECO:0000313" key="1">
    <source>
        <dbReference type="EMBL" id="CAD2202861.1"/>
    </source>
</evidence>
<proteinExistence type="predicted"/>
<comment type="caution">
    <text evidence="1">The sequence shown here is derived from an EMBL/GenBank/DDBJ whole genome shotgun (WGS) entry which is preliminary data.</text>
</comment>
<reference evidence="1 2" key="1">
    <citation type="submission" date="2020-08" db="EMBL/GenBank/DDBJ databases">
        <authorList>
            <person name="Koutsovoulos G."/>
            <person name="Danchin GJ E."/>
        </authorList>
    </citation>
    <scope>NUCLEOTIDE SEQUENCE [LARGE SCALE GENOMIC DNA]</scope>
</reference>
<name>A0A6V7XUE6_MELEN</name>
<protein>
    <submittedName>
        <fullName evidence="1">Uncharacterized protein</fullName>
    </submittedName>
</protein>
<accession>A0A6V7XUE6</accession>
<gene>
    <name evidence="1" type="ORF">MENT_LOCUS56514</name>
</gene>
<evidence type="ECO:0000313" key="2">
    <source>
        <dbReference type="Proteomes" id="UP000580250"/>
    </source>
</evidence>
<organism evidence="1 2">
    <name type="scientific">Meloidogyne enterolobii</name>
    <name type="common">Root-knot nematode worm</name>
    <name type="synonym">Meloidogyne mayaguensis</name>
    <dbReference type="NCBI Taxonomy" id="390850"/>
    <lineage>
        <taxon>Eukaryota</taxon>
        <taxon>Metazoa</taxon>
        <taxon>Ecdysozoa</taxon>
        <taxon>Nematoda</taxon>
        <taxon>Chromadorea</taxon>
        <taxon>Rhabditida</taxon>
        <taxon>Tylenchina</taxon>
        <taxon>Tylenchomorpha</taxon>
        <taxon>Tylenchoidea</taxon>
        <taxon>Meloidogynidae</taxon>
        <taxon>Meloidogyninae</taxon>
        <taxon>Meloidogyne</taxon>
    </lineage>
</organism>
<dbReference type="AlphaFoldDB" id="A0A6V7XUE6"/>
<dbReference type="Proteomes" id="UP000580250">
    <property type="component" value="Unassembled WGS sequence"/>
</dbReference>